<protein>
    <submittedName>
        <fullName evidence="1">Uncharacterized protein</fullName>
    </submittedName>
</protein>
<dbReference type="KEGG" id="vg:40086336"/>
<keyword evidence="2" id="KW-1185">Reference proteome</keyword>
<dbReference type="GeneID" id="40086336"/>
<evidence type="ECO:0000313" key="2">
    <source>
        <dbReference type="Proteomes" id="UP000223767"/>
    </source>
</evidence>
<name>A0A222ZGL6_9CAUD</name>
<proteinExistence type="predicted"/>
<gene>
    <name evidence="1" type="primary">20</name>
    <name evidence="1" type="ORF">SEA_ABIDATRO_20</name>
</gene>
<dbReference type="RefSeq" id="YP_009610240.1">
    <property type="nucleotide sequence ID" value="NC_042002.1"/>
</dbReference>
<dbReference type="EMBL" id="MF140397">
    <property type="protein sequence ID" value="ASR83190.1"/>
    <property type="molecule type" value="Genomic_DNA"/>
</dbReference>
<organism evidence="1 2">
    <name type="scientific">Arthrobacter phage Abidatro</name>
    <dbReference type="NCBI Taxonomy" id="2015853"/>
    <lineage>
        <taxon>Viruses</taxon>
        <taxon>Duplodnaviria</taxon>
        <taxon>Heunggongvirae</taxon>
        <taxon>Uroviricota</taxon>
        <taxon>Caudoviricetes</taxon>
        <taxon>Galaxyvirus</taxon>
        <taxon>Galaxyvirus abidatro</taxon>
    </lineage>
</organism>
<evidence type="ECO:0000313" key="1">
    <source>
        <dbReference type="EMBL" id="ASR83190.1"/>
    </source>
</evidence>
<sequence length="168" mass="18078">MSEIMWGYVAGRWLDMQGRPLVGRGINFKLATSRAVFEGAAIADADGVTLTIGEDGQLEGAGVERVGEWAVFPLPVSDGYKLQPLDVQIRVTELMAGGAEYFVRVGSHHTKTDPLIVSSDVGALLEEPGALIKPVWWQKGTAIPPGAIPGRDLLYDENTAQLYAIVND</sequence>
<reference evidence="1 2" key="1">
    <citation type="submission" date="2017-05" db="EMBL/GenBank/DDBJ databases">
        <authorList>
            <person name="Abboud M."/>
            <person name="Acosta Y."/>
            <person name="Adams S."/>
            <person name="Aguirre J."/>
            <person name="Ahmadi O."/>
            <person name="Arena A."/>
            <person name="Bacatan J."/>
            <person name="Barua M."/>
            <person name="Basualdo M."/>
            <person name="Bidas A."/>
            <person name="Charles M."/>
            <person name="Crespo D."/>
            <person name="Dahduli S."/>
            <person name="Darwiche R."/>
            <person name="De V.F."/>
            <person name="Demetrio M."/>
            <person name="Doyles K."/>
            <person name="Elias T."/>
            <person name="Feghali T."/>
            <person name="Fleetwood D."/>
            <person name="Grant K."/>
            <person name="Grinberg M."/>
            <person name="Haddabeh W."/>
            <person name="Hamwi G."/>
            <person name="Hanf T."/>
            <person name="Hussain A."/>
            <person name="Jennis A."/>
            <person name="Kang K."/>
            <person name="Khalique A."/>
            <person name="Majkut N."/>
            <person name="Minto B."/>
            <person name="Monsen-Collar K."/>
            <person name="Mubarka N."/>
            <person name="Nasser G."/>
            <person name="Navarro C."/>
            <person name="Oleksy A."/>
            <person name="Patel N."/>
            <person name="Rana M."/>
            <person name="Sanchez D."/>
            <person name="Santrich A."/>
            <person name="Sarpong L."/>
            <person name="Sato-Balagot R."/>
            <person name="Singh R."/>
            <person name="Tiozon A."/>
            <person name="Tolentino-Uri K."/>
            <person name="Toyosi O."/>
            <person name="Vasquez K."/>
            <person name="Wright D."/>
            <person name="Zangeneh M."/>
            <person name="Stoner T.H."/>
            <person name="Garlena R.A."/>
            <person name="Russell D.A."/>
            <person name="Pope W.H."/>
            <person name="Jacobs-Sera D."/>
            <person name="Hatfull G.F."/>
        </authorList>
    </citation>
    <scope>NUCLEOTIDE SEQUENCE [LARGE SCALE GENOMIC DNA]</scope>
</reference>
<dbReference type="Proteomes" id="UP000223767">
    <property type="component" value="Segment"/>
</dbReference>
<dbReference type="OrthoDB" id="30553at10239"/>
<accession>A0A222ZGL6</accession>